<comment type="caution">
    <text evidence="1">The sequence shown here is derived from an EMBL/GenBank/DDBJ whole genome shotgun (WGS) entry which is preliminary data.</text>
</comment>
<gene>
    <name evidence="1" type="ORF">E2C01_025642</name>
</gene>
<evidence type="ECO:0000313" key="2">
    <source>
        <dbReference type="Proteomes" id="UP000324222"/>
    </source>
</evidence>
<dbReference type="EMBL" id="VSRR010002607">
    <property type="protein sequence ID" value="MPC32331.1"/>
    <property type="molecule type" value="Genomic_DNA"/>
</dbReference>
<dbReference type="AlphaFoldDB" id="A0A5B7EDT9"/>
<accession>A0A5B7EDT9</accession>
<proteinExistence type="predicted"/>
<protein>
    <submittedName>
        <fullName evidence="1">Uncharacterized protein</fullName>
    </submittedName>
</protein>
<sequence length="100" mass="11532">MKFNEQKFELLRLGPNTEIKDTTKLYTGKHQQIIPIHAVKCLGVKMSDDATFQQHISEAANKARRMVGWVLRTFKSRGKDVMLALWKALIQPILDYCSQL</sequence>
<keyword evidence="2" id="KW-1185">Reference proteome</keyword>
<evidence type="ECO:0000313" key="1">
    <source>
        <dbReference type="EMBL" id="MPC32331.1"/>
    </source>
</evidence>
<name>A0A5B7EDT9_PORTR</name>
<organism evidence="1 2">
    <name type="scientific">Portunus trituberculatus</name>
    <name type="common">Swimming crab</name>
    <name type="synonym">Neptunus trituberculatus</name>
    <dbReference type="NCBI Taxonomy" id="210409"/>
    <lineage>
        <taxon>Eukaryota</taxon>
        <taxon>Metazoa</taxon>
        <taxon>Ecdysozoa</taxon>
        <taxon>Arthropoda</taxon>
        <taxon>Crustacea</taxon>
        <taxon>Multicrustacea</taxon>
        <taxon>Malacostraca</taxon>
        <taxon>Eumalacostraca</taxon>
        <taxon>Eucarida</taxon>
        <taxon>Decapoda</taxon>
        <taxon>Pleocyemata</taxon>
        <taxon>Brachyura</taxon>
        <taxon>Eubrachyura</taxon>
        <taxon>Portunoidea</taxon>
        <taxon>Portunidae</taxon>
        <taxon>Portuninae</taxon>
        <taxon>Portunus</taxon>
    </lineage>
</organism>
<dbReference type="Proteomes" id="UP000324222">
    <property type="component" value="Unassembled WGS sequence"/>
</dbReference>
<reference evidence="1 2" key="1">
    <citation type="submission" date="2019-05" db="EMBL/GenBank/DDBJ databases">
        <title>Another draft genome of Portunus trituberculatus and its Hox gene families provides insights of decapod evolution.</title>
        <authorList>
            <person name="Jeong J.-H."/>
            <person name="Song I."/>
            <person name="Kim S."/>
            <person name="Choi T."/>
            <person name="Kim D."/>
            <person name="Ryu S."/>
            <person name="Kim W."/>
        </authorList>
    </citation>
    <scope>NUCLEOTIDE SEQUENCE [LARGE SCALE GENOMIC DNA]</scope>
    <source>
        <tissue evidence="1">Muscle</tissue>
    </source>
</reference>